<dbReference type="PROSITE" id="PS51898">
    <property type="entry name" value="TYR_RECOMBINASE"/>
    <property type="match status" value="1"/>
</dbReference>
<dbReference type="CDD" id="cd00397">
    <property type="entry name" value="DNA_BRE_C"/>
    <property type="match status" value="1"/>
</dbReference>
<feature type="region of interest" description="Disordered" evidence="2">
    <location>
        <begin position="901"/>
        <end position="926"/>
    </location>
</feature>
<dbReference type="RefSeq" id="WP_189372345.1">
    <property type="nucleotide sequence ID" value="NZ_BMYW01000001.1"/>
</dbReference>
<dbReference type="InterPro" id="IPR011010">
    <property type="entry name" value="DNA_brk_join_enz"/>
</dbReference>
<accession>A0ABQ2YC95</accession>
<gene>
    <name evidence="4" type="ORF">GCM10011290_02820</name>
</gene>
<feature type="compositionally biased region" description="Polar residues" evidence="2">
    <location>
        <begin position="904"/>
        <end position="914"/>
    </location>
</feature>
<evidence type="ECO:0000259" key="3">
    <source>
        <dbReference type="PROSITE" id="PS51898"/>
    </source>
</evidence>
<keyword evidence="5" id="KW-1185">Reference proteome</keyword>
<sequence>MNDNDIWAGWPLSAAEASTDIHGHTKRGLNRRKQLMRAEIALLGHLDQLRPGSSAGLRDLSFPQNLLADLEQWQLNDKEQTTHIKKLRSFLRRGLLNGQQALNWNVELPPLIITLPGISNPLSPKAISSLPVFRKQLELFLATLQPTWRGSAREQVAIKLYWGRFFFSSVALGGLLDSAALLQLPFCEGKEKRWQDQVWIELFTEELPQYVQVKRAPRHWFPDPVSLILFKQLPPLPVERCHDRDSTRRWVYGCLHDFLDYLSDSQQDQTGAHRLPRHKLHQSVQQWLCDATTYWQLILPPFLVDHSLGQSGATAWTTSCWQRVLEKKSPPLAVSGESTFIPSVIQCPGKVTHNSTDDKIQQLYKDIKKTLHQSSKQPDPTWKTVHDRLRSLRDKALEISVVIGGLLDWILSRYSQKKIKRSTAYQELTSLGRNLLSELDEAMLSDMEGADFETVYETILEQVTNAQTRSQKAEQLRRYHLHMMQLAGWPSLYFSLDGQNGRPQADAHILMEEEYQSLYSALLGAKDDPYCHMQLILLILGFRCGLRISEARGLRLEDIHYRGALAVMNLGANELGRLNATLLVRRNPFSRLKTDNAKRQLPLSLLLANHELAELLGYHQQQRCRAGSQRGCYLFADMATNTRPVDLERVQPSLHHLMRQVTGDHEMRYHHLRHSFATHLVQLFTGQDTPLTLPTHWAASTNTDGSLPRLVAHVSPKSELSRKSLFAIVEWIGHASPGTTLCHYVHNLDHLLKNQMWAHSFAHRRNGLGFARQFVDHIEPARHVADLLGLSDENLRQRNSRYGHLMGWVPALLGLQDQSRDSSKKQWRRPDQVNLQMKNVHSEPRTLANFGFDEWCSFLTLWRQGVALPQLARIFYLSSDRLPPQLAKLQKLFERKGKKGGNTLVRQQPMSSVQHLPVVPRSHKERESAQRYYQSIQRLLMTEQANEYVEGLRYFATQYRTWNNKIRWEELDGKPERHTGLKHLIGKLVPHVQFPPLQAHAQYRRSAGQISLTNPHTGKSSHGLYFALLVACISQTVKA</sequence>
<dbReference type="Proteomes" id="UP000600877">
    <property type="component" value="Unassembled WGS sequence"/>
</dbReference>
<feature type="domain" description="Tyr recombinase" evidence="3">
    <location>
        <begin position="505"/>
        <end position="758"/>
    </location>
</feature>
<dbReference type="EMBL" id="BMYW01000001">
    <property type="protein sequence ID" value="GGX78861.1"/>
    <property type="molecule type" value="Genomic_DNA"/>
</dbReference>
<comment type="caution">
    <text evidence="4">The sequence shown here is derived from an EMBL/GenBank/DDBJ whole genome shotgun (WGS) entry which is preliminary data.</text>
</comment>
<dbReference type="Pfam" id="PF00589">
    <property type="entry name" value="Phage_integrase"/>
    <property type="match status" value="1"/>
</dbReference>
<name>A0ABQ2YC95_9NEIS</name>
<evidence type="ECO:0000313" key="5">
    <source>
        <dbReference type="Proteomes" id="UP000600877"/>
    </source>
</evidence>
<dbReference type="Gene3D" id="1.10.443.10">
    <property type="entry name" value="Intergrase catalytic core"/>
    <property type="match status" value="1"/>
</dbReference>
<keyword evidence="1" id="KW-0233">DNA recombination</keyword>
<evidence type="ECO:0000256" key="2">
    <source>
        <dbReference type="SAM" id="MobiDB-lite"/>
    </source>
</evidence>
<organism evidence="4 5">
    <name type="scientific">Vogesella alkaliphila</name>
    <dbReference type="NCBI Taxonomy" id="1193621"/>
    <lineage>
        <taxon>Bacteria</taxon>
        <taxon>Pseudomonadati</taxon>
        <taxon>Pseudomonadota</taxon>
        <taxon>Betaproteobacteria</taxon>
        <taxon>Neisseriales</taxon>
        <taxon>Chromobacteriaceae</taxon>
        <taxon>Vogesella</taxon>
    </lineage>
</organism>
<evidence type="ECO:0000313" key="4">
    <source>
        <dbReference type="EMBL" id="GGX78861.1"/>
    </source>
</evidence>
<protein>
    <recommendedName>
        <fullName evidence="3">Tyr recombinase domain-containing protein</fullName>
    </recommendedName>
</protein>
<dbReference type="InterPro" id="IPR013762">
    <property type="entry name" value="Integrase-like_cat_sf"/>
</dbReference>
<dbReference type="InterPro" id="IPR002104">
    <property type="entry name" value="Integrase_catalytic"/>
</dbReference>
<evidence type="ECO:0000256" key="1">
    <source>
        <dbReference type="ARBA" id="ARBA00023172"/>
    </source>
</evidence>
<proteinExistence type="predicted"/>
<reference evidence="5" key="1">
    <citation type="journal article" date="2019" name="Int. J. Syst. Evol. Microbiol.">
        <title>The Global Catalogue of Microorganisms (GCM) 10K type strain sequencing project: providing services to taxonomists for standard genome sequencing and annotation.</title>
        <authorList>
            <consortium name="The Broad Institute Genomics Platform"/>
            <consortium name="The Broad Institute Genome Sequencing Center for Infectious Disease"/>
            <person name="Wu L."/>
            <person name="Ma J."/>
        </authorList>
    </citation>
    <scope>NUCLEOTIDE SEQUENCE [LARGE SCALE GENOMIC DNA]</scope>
    <source>
        <strain evidence="5">KCTC 32041</strain>
    </source>
</reference>
<dbReference type="SUPFAM" id="SSF56349">
    <property type="entry name" value="DNA breaking-rejoining enzymes"/>
    <property type="match status" value="1"/>
</dbReference>